<feature type="region of interest" description="Disordered" evidence="1">
    <location>
        <begin position="50"/>
        <end position="76"/>
    </location>
</feature>
<dbReference type="Pfam" id="PF20133">
    <property type="entry name" value="HHL1-like"/>
    <property type="match status" value="1"/>
</dbReference>
<reference evidence="2 3" key="1">
    <citation type="journal article" date="2015" name="Genome Biol. Evol.">
        <title>Comparative Genomics of a Bacterivorous Green Alga Reveals Evolutionary Causalities and Consequences of Phago-Mixotrophic Mode of Nutrition.</title>
        <authorList>
            <person name="Burns J.A."/>
            <person name="Paasch A."/>
            <person name="Narechania A."/>
            <person name="Kim E."/>
        </authorList>
    </citation>
    <scope>NUCLEOTIDE SEQUENCE [LARGE SCALE GENOMIC DNA]</scope>
    <source>
        <strain evidence="2 3">PLY_AMNH</strain>
    </source>
</reference>
<dbReference type="InterPro" id="IPR045388">
    <property type="entry name" value="HHL1-like"/>
</dbReference>
<feature type="compositionally biased region" description="Low complexity" evidence="1">
    <location>
        <begin position="66"/>
        <end position="76"/>
    </location>
</feature>
<protein>
    <submittedName>
        <fullName evidence="2">Uncharacterized protein</fullName>
    </submittedName>
</protein>
<evidence type="ECO:0000256" key="1">
    <source>
        <dbReference type="SAM" id="MobiDB-lite"/>
    </source>
</evidence>
<keyword evidence="3" id="KW-1185">Reference proteome</keyword>
<comment type="caution">
    <text evidence="2">The sequence shown here is derived from an EMBL/GenBank/DDBJ whole genome shotgun (WGS) entry which is preliminary data.</text>
</comment>
<evidence type="ECO:0000313" key="2">
    <source>
        <dbReference type="EMBL" id="KAK3234859.1"/>
    </source>
</evidence>
<dbReference type="AlphaFoldDB" id="A0AAE0BFT1"/>
<dbReference type="EMBL" id="LGRX02035439">
    <property type="protein sequence ID" value="KAK3234859.1"/>
    <property type="molecule type" value="Genomic_DNA"/>
</dbReference>
<evidence type="ECO:0000313" key="3">
    <source>
        <dbReference type="Proteomes" id="UP001190700"/>
    </source>
</evidence>
<dbReference type="Proteomes" id="UP001190700">
    <property type="component" value="Unassembled WGS sequence"/>
</dbReference>
<proteinExistence type="predicted"/>
<gene>
    <name evidence="2" type="ORF">CYMTET_54902</name>
</gene>
<accession>A0AAE0BFT1</accession>
<sequence>MLSLAIRSQHVCGKASERLSFRTQATAGLRKAPARAGLDRSRHNLQVLAKKTNPEKTGSGAKGFGAKSPAASTAKPASSFTLLTKDELATAHEFFLFARKPDGRWLPIGDISVKDGKDAPDAIKERRGVLVEYTEQRYMALKCLKKGENIEFGYRLQRGST</sequence>
<organism evidence="2 3">
    <name type="scientific">Cymbomonas tetramitiformis</name>
    <dbReference type="NCBI Taxonomy" id="36881"/>
    <lineage>
        <taxon>Eukaryota</taxon>
        <taxon>Viridiplantae</taxon>
        <taxon>Chlorophyta</taxon>
        <taxon>Pyramimonadophyceae</taxon>
        <taxon>Pyramimonadales</taxon>
        <taxon>Pyramimonadaceae</taxon>
        <taxon>Cymbomonas</taxon>
    </lineage>
</organism>
<name>A0AAE0BFT1_9CHLO</name>